<protein>
    <submittedName>
        <fullName evidence="1">Insulin-like growth factor-binding protein 3</fullName>
    </submittedName>
</protein>
<name>A0ACB8FU48_9SAUR</name>
<sequence>MSGRPCVALWAAALLSRVALGLAAAGPVVRCEPCDARAREACKPLSPGCAEAVREPGCGCCLTCALAEGRPCGVYTERCGAGLTCRPPPGQAKPLQALLDGRGLCTNLSAAADAGAARSGGGGEGRMRDLLHLRADILSNTSATL</sequence>
<comment type="caution">
    <text evidence="1">The sequence shown here is derived from an EMBL/GenBank/DDBJ whole genome shotgun (WGS) entry which is preliminary data.</text>
</comment>
<dbReference type="EMBL" id="CM037624">
    <property type="protein sequence ID" value="KAH8010499.1"/>
    <property type="molecule type" value="Genomic_DNA"/>
</dbReference>
<accession>A0ACB8FU48</accession>
<reference evidence="1" key="1">
    <citation type="submission" date="2021-08" db="EMBL/GenBank/DDBJ databases">
        <title>The first chromosome-level gecko genome reveals the dynamic sex chromosomes of Neotropical dwarf geckos (Sphaerodactylidae: Sphaerodactylus).</title>
        <authorList>
            <person name="Pinto B.J."/>
            <person name="Keating S.E."/>
            <person name="Gamble T."/>
        </authorList>
    </citation>
    <scope>NUCLEOTIDE SEQUENCE</scope>
    <source>
        <strain evidence="1">TG3544</strain>
    </source>
</reference>
<evidence type="ECO:0000313" key="1">
    <source>
        <dbReference type="EMBL" id="KAH8010499.1"/>
    </source>
</evidence>
<proteinExistence type="predicted"/>
<evidence type="ECO:0000313" key="2">
    <source>
        <dbReference type="Proteomes" id="UP000827872"/>
    </source>
</evidence>
<organism evidence="1 2">
    <name type="scientific">Sphaerodactylus townsendi</name>
    <dbReference type="NCBI Taxonomy" id="933632"/>
    <lineage>
        <taxon>Eukaryota</taxon>
        <taxon>Metazoa</taxon>
        <taxon>Chordata</taxon>
        <taxon>Craniata</taxon>
        <taxon>Vertebrata</taxon>
        <taxon>Euteleostomi</taxon>
        <taxon>Lepidosauria</taxon>
        <taxon>Squamata</taxon>
        <taxon>Bifurcata</taxon>
        <taxon>Gekkota</taxon>
        <taxon>Sphaerodactylidae</taxon>
        <taxon>Sphaerodactylus</taxon>
    </lineage>
</organism>
<gene>
    <name evidence="1" type="primary">IGFBP3</name>
    <name evidence="1" type="ORF">K3G42_005812</name>
</gene>
<dbReference type="Proteomes" id="UP000827872">
    <property type="component" value="Linkage Group LG11"/>
</dbReference>
<keyword evidence="2" id="KW-1185">Reference proteome</keyword>